<dbReference type="WBParaSite" id="PgE290_g002_t01">
    <property type="protein sequence ID" value="PgE290_g002_t01"/>
    <property type="gene ID" value="PgE290_g002"/>
</dbReference>
<evidence type="ECO:0000313" key="2">
    <source>
        <dbReference type="WBParaSite" id="PgE290_g002_t01"/>
    </source>
</evidence>
<organism evidence="1 2">
    <name type="scientific">Parascaris univalens</name>
    <name type="common">Nematode worm</name>
    <dbReference type="NCBI Taxonomy" id="6257"/>
    <lineage>
        <taxon>Eukaryota</taxon>
        <taxon>Metazoa</taxon>
        <taxon>Ecdysozoa</taxon>
        <taxon>Nematoda</taxon>
        <taxon>Chromadorea</taxon>
        <taxon>Rhabditida</taxon>
        <taxon>Spirurina</taxon>
        <taxon>Ascaridomorpha</taxon>
        <taxon>Ascaridoidea</taxon>
        <taxon>Ascarididae</taxon>
        <taxon>Parascaris</taxon>
    </lineage>
</organism>
<proteinExistence type="predicted"/>
<dbReference type="Proteomes" id="UP000887569">
    <property type="component" value="Unplaced"/>
</dbReference>
<sequence length="182" mass="20617">MFRQMQSSELPQAMRLTQETAQCCRSRLLQPCKFWTFEKLLNILYHLQLLNEVTNKYECVLSISMFCNKLCSCARFAIGADDRRDEFLFGNEAECITKLESANCVCSVSALQWSSWSICDASGLMHRIRSFGDHLIDTSSVGSDSVIHETEICHYTQIQSTTSSTSFYDNSTIITSSNNSLT</sequence>
<reference evidence="2" key="1">
    <citation type="submission" date="2022-11" db="UniProtKB">
        <authorList>
            <consortium name="WormBaseParasite"/>
        </authorList>
    </citation>
    <scope>IDENTIFICATION</scope>
</reference>
<evidence type="ECO:0000313" key="1">
    <source>
        <dbReference type="Proteomes" id="UP000887569"/>
    </source>
</evidence>
<name>A0A915A7I2_PARUN</name>
<keyword evidence="1" id="KW-1185">Reference proteome</keyword>
<protein>
    <submittedName>
        <fullName evidence="2">Uncharacterized protein</fullName>
    </submittedName>
</protein>
<accession>A0A915A7I2</accession>
<dbReference type="AlphaFoldDB" id="A0A915A7I2"/>